<evidence type="ECO:0000313" key="2">
    <source>
        <dbReference type="EMBL" id="KAK9901007.1"/>
    </source>
</evidence>
<gene>
    <name evidence="2" type="ORF">WJX75_008846</name>
</gene>
<protein>
    <recommendedName>
        <fullName evidence="4">SGF29 C-terminal domain-containing protein</fullName>
    </recommendedName>
</protein>
<feature type="region of interest" description="Disordered" evidence="1">
    <location>
        <begin position="133"/>
        <end position="160"/>
    </location>
</feature>
<evidence type="ECO:0000313" key="3">
    <source>
        <dbReference type="Proteomes" id="UP001491310"/>
    </source>
</evidence>
<keyword evidence="3" id="KW-1185">Reference proteome</keyword>
<evidence type="ECO:0000256" key="1">
    <source>
        <dbReference type="SAM" id="MobiDB-lite"/>
    </source>
</evidence>
<proteinExistence type="predicted"/>
<feature type="compositionally biased region" description="Basic and acidic residues" evidence="1">
    <location>
        <begin position="133"/>
        <end position="158"/>
    </location>
</feature>
<reference evidence="2 3" key="1">
    <citation type="journal article" date="2024" name="Nat. Commun.">
        <title>Phylogenomics reveals the evolutionary origins of lichenization in chlorophyte algae.</title>
        <authorList>
            <person name="Puginier C."/>
            <person name="Libourel C."/>
            <person name="Otte J."/>
            <person name="Skaloud P."/>
            <person name="Haon M."/>
            <person name="Grisel S."/>
            <person name="Petersen M."/>
            <person name="Berrin J.G."/>
            <person name="Delaux P.M."/>
            <person name="Dal Grande F."/>
            <person name="Keller J."/>
        </authorList>
    </citation>
    <scope>NUCLEOTIDE SEQUENCE [LARGE SCALE GENOMIC DNA]</scope>
    <source>
        <strain evidence="2 3">SAG 216-7</strain>
    </source>
</reference>
<sequence>MDRRDNQTENQEMDAFIDGLVKGDGIDHRDRPKSFIAANNVSQPTYKPRQVVRLKQRYGDAHQEWIGIVVYYFSAAIHPNLCQVLLYDPTDEDEDAYTGESVFDTDLEPLKPWSETPPWFTFTVDGEGLAVDRLERRGDGERGEQDLAQDKSSKDQGNNRETIQRIVGKCGLA</sequence>
<accession>A0ABR2YAD8</accession>
<dbReference type="EMBL" id="JALJOT010000020">
    <property type="protein sequence ID" value="KAK9901007.1"/>
    <property type="molecule type" value="Genomic_DNA"/>
</dbReference>
<name>A0ABR2YAD8_9CHLO</name>
<organism evidence="2 3">
    <name type="scientific">Coccomyxa subellipsoidea</name>
    <dbReference type="NCBI Taxonomy" id="248742"/>
    <lineage>
        <taxon>Eukaryota</taxon>
        <taxon>Viridiplantae</taxon>
        <taxon>Chlorophyta</taxon>
        <taxon>core chlorophytes</taxon>
        <taxon>Trebouxiophyceae</taxon>
        <taxon>Trebouxiophyceae incertae sedis</taxon>
        <taxon>Coccomyxaceae</taxon>
        <taxon>Coccomyxa</taxon>
    </lineage>
</organism>
<dbReference type="Proteomes" id="UP001491310">
    <property type="component" value="Unassembled WGS sequence"/>
</dbReference>
<comment type="caution">
    <text evidence="2">The sequence shown here is derived from an EMBL/GenBank/DDBJ whole genome shotgun (WGS) entry which is preliminary data.</text>
</comment>
<evidence type="ECO:0008006" key="4">
    <source>
        <dbReference type="Google" id="ProtNLM"/>
    </source>
</evidence>